<dbReference type="EMBL" id="JADGLW010000001">
    <property type="protein sequence ID" value="MBF0752838.1"/>
    <property type="molecule type" value="Genomic_DNA"/>
</dbReference>
<evidence type="ECO:0000259" key="5">
    <source>
        <dbReference type="Pfam" id="PF07940"/>
    </source>
</evidence>
<dbReference type="InterPro" id="IPR031680">
    <property type="entry name" value="Hepar_II_III_N"/>
</dbReference>
<keyword evidence="4" id="KW-0456">Lyase</keyword>
<evidence type="ECO:0000313" key="8">
    <source>
        <dbReference type="Proteomes" id="UP000647980"/>
    </source>
</evidence>
<dbReference type="PANTHER" id="PTHR39210">
    <property type="entry name" value="HEPARIN-SULFATE LYASE"/>
    <property type="match status" value="1"/>
</dbReference>
<organism evidence="7 8">
    <name type="scientific">Jeotgalicoccus nanhaiensis</name>
    <dbReference type="NCBI Taxonomy" id="568603"/>
    <lineage>
        <taxon>Bacteria</taxon>
        <taxon>Bacillati</taxon>
        <taxon>Bacillota</taxon>
        <taxon>Bacilli</taxon>
        <taxon>Bacillales</taxon>
        <taxon>Staphylococcaceae</taxon>
        <taxon>Jeotgalicoccus</taxon>
    </lineage>
</organism>
<comment type="caution">
    <text evidence="7">The sequence shown here is derived from an EMBL/GenBank/DDBJ whole genome shotgun (WGS) entry which is preliminary data.</text>
</comment>
<evidence type="ECO:0000313" key="7">
    <source>
        <dbReference type="EMBL" id="MBF0752838.1"/>
    </source>
</evidence>
<name>A0ABR9XVH2_9STAP</name>
<keyword evidence="8" id="KW-1185">Reference proteome</keyword>
<evidence type="ECO:0000256" key="4">
    <source>
        <dbReference type="ARBA" id="ARBA00023239"/>
    </source>
</evidence>
<keyword evidence="2" id="KW-0732">Signal</keyword>
<dbReference type="SUPFAM" id="SSF48230">
    <property type="entry name" value="Chondroitin AC/alginate lyase"/>
    <property type="match status" value="1"/>
</dbReference>
<feature type="domain" description="Heparin-sulfate lyase N-terminal" evidence="6">
    <location>
        <begin position="34"/>
        <end position="287"/>
    </location>
</feature>
<gene>
    <name evidence="7" type="ORF">IR135_01030</name>
</gene>
<dbReference type="Pfam" id="PF16889">
    <property type="entry name" value="Hepar_II_III_N"/>
    <property type="match status" value="1"/>
</dbReference>
<keyword evidence="3" id="KW-0574">Periplasm</keyword>
<protein>
    <submittedName>
        <fullName evidence="7">Heparinase II/III family protein</fullName>
    </submittedName>
</protein>
<reference evidence="7 8" key="1">
    <citation type="submission" date="2020-10" db="EMBL/GenBank/DDBJ databases">
        <title>Mouse Oral microbiota.</title>
        <authorList>
            <person name="Joseph S."/>
            <person name="Aduse-Opoku J."/>
        </authorList>
    </citation>
    <scope>NUCLEOTIDE SEQUENCE [LARGE SCALE GENOMIC DNA]</scope>
    <source>
        <strain evidence="7 8">19428wE5_W307</strain>
    </source>
</reference>
<dbReference type="Proteomes" id="UP000647980">
    <property type="component" value="Unassembled WGS sequence"/>
</dbReference>
<proteinExistence type="predicted"/>
<dbReference type="InterPro" id="IPR008929">
    <property type="entry name" value="Chondroitin_lyas"/>
</dbReference>
<dbReference type="PANTHER" id="PTHR39210:SF1">
    <property type="entry name" value="HEPARIN-SULFATE LYASE"/>
    <property type="match status" value="1"/>
</dbReference>
<comment type="subcellular location">
    <subcellularLocation>
        <location evidence="1">Periplasm</location>
    </subcellularLocation>
</comment>
<dbReference type="Pfam" id="PF07940">
    <property type="entry name" value="Hepar_II_III_C"/>
    <property type="match status" value="1"/>
</dbReference>
<evidence type="ECO:0000256" key="2">
    <source>
        <dbReference type="ARBA" id="ARBA00022729"/>
    </source>
</evidence>
<evidence type="ECO:0000256" key="1">
    <source>
        <dbReference type="ARBA" id="ARBA00004418"/>
    </source>
</evidence>
<accession>A0ABR9XVH2</accession>
<evidence type="ECO:0000259" key="6">
    <source>
        <dbReference type="Pfam" id="PF16889"/>
    </source>
</evidence>
<dbReference type="Gene3D" id="1.50.10.100">
    <property type="entry name" value="Chondroitin AC/alginate lyase"/>
    <property type="match status" value="1"/>
</dbReference>
<evidence type="ECO:0000256" key="3">
    <source>
        <dbReference type="ARBA" id="ARBA00022764"/>
    </source>
</evidence>
<dbReference type="Gene3D" id="2.70.98.70">
    <property type="match status" value="1"/>
</dbReference>
<dbReference type="InterPro" id="IPR012480">
    <property type="entry name" value="Hepar_II_III_C"/>
</dbReference>
<sequence length="559" mass="65235">MNLMTNIFSRLLKRNHKVNFIDSIEEYDFIKLLEYDKNTKLIADSAMENFIIPFPNFAKTDFNNGHNWNVTNKRYGKSYQLYIHSLRFVGSLLLEYDKTKDIKYLEKSENYIESWIDFMESKQKNEMLWYDHPVANRVQNIIYFLYLSKNTLNIDERKYYKLLKKHGEFLMDDKNYKYNNHSLMMDRSLMILGNILENRELFSTGFRRAKETLWYSFSSQGSHLENSPDYHRMVVKMYQEMERYLNKHDQTFGDVINKKLSVAGEFLPVISRPNKRLPALGDSGNSALGRKKVFKNFSDDELGLTVIQSENFYASFTAGYSTITHKHRDDLSMTLYYKGDDILVDSGKFSYGGDIRRRYIMSPQAHSTLFFDKEDYKLDNDNRFSTKVQTTKYFDNKKYTFVEGKNHSFESSKLSRRLIALKNYPVVILLDSAQSEVESNIYQNFNLSPQSEIVNYEANTAKIKTKSGNIVTFTQLQDIKEKIDVLPSQTEPVQSIVTSGYGKAVETKQLRFSAAVNSNSDYVFKTIISMDDSLSIQVTDINEFALQISVNGEEIFINI</sequence>
<feature type="domain" description="Heparinase II/III-like C-terminal" evidence="5">
    <location>
        <begin position="301"/>
        <end position="516"/>
    </location>
</feature>